<keyword evidence="1" id="KW-0732">Signal</keyword>
<comment type="caution">
    <text evidence="2">The sequence shown here is derived from an EMBL/GenBank/DDBJ whole genome shotgun (WGS) entry which is preliminary data.</text>
</comment>
<dbReference type="EMBL" id="JBHULC010000009">
    <property type="protein sequence ID" value="MFD2521235.1"/>
    <property type="molecule type" value="Genomic_DNA"/>
</dbReference>
<feature type="chain" id="PRO_5045104579" description="DUF3828 domain-containing protein" evidence="1">
    <location>
        <begin position="34"/>
        <end position="185"/>
    </location>
</feature>
<organism evidence="2 3">
    <name type="scientific">Emticicia soli</name>
    <dbReference type="NCBI Taxonomy" id="2027878"/>
    <lineage>
        <taxon>Bacteria</taxon>
        <taxon>Pseudomonadati</taxon>
        <taxon>Bacteroidota</taxon>
        <taxon>Cytophagia</taxon>
        <taxon>Cytophagales</taxon>
        <taxon>Leadbetterellaceae</taxon>
        <taxon>Emticicia</taxon>
    </lineage>
</organism>
<reference evidence="3" key="1">
    <citation type="journal article" date="2019" name="Int. J. Syst. Evol. Microbiol.">
        <title>The Global Catalogue of Microorganisms (GCM) 10K type strain sequencing project: providing services to taxonomists for standard genome sequencing and annotation.</title>
        <authorList>
            <consortium name="The Broad Institute Genomics Platform"/>
            <consortium name="The Broad Institute Genome Sequencing Center for Infectious Disease"/>
            <person name="Wu L."/>
            <person name="Ma J."/>
        </authorList>
    </citation>
    <scope>NUCLEOTIDE SEQUENCE [LARGE SCALE GENOMIC DNA]</scope>
    <source>
        <strain evidence="3">KCTC 52344</strain>
    </source>
</reference>
<protein>
    <recommendedName>
        <fullName evidence="4">DUF3828 domain-containing protein</fullName>
    </recommendedName>
</protein>
<evidence type="ECO:0008006" key="4">
    <source>
        <dbReference type="Google" id="ProtNLM"/>
    </source>
</evidence>
<evidence type="ECO:0000313" key="2">
    <source>
        <dbReference type="EMBL" id="MFD2521235.1"/>
    </source>
</evidence>
<dbReference type="Proteomes" id="UP001597510">
    <property type="component" value="Unassembled WGS sequence"/>
</dbReference>
<evidence type="ECO:0000256" key="1">
    <source>
        <dbReference type="SAM" id="SignalP"/>
    </source>
</evidence>
<dbReference type="RefSeq" id="WP_340237226.1">
    <property type="nucleotide sequence ID" value="NZ_JBBEWC010000007.1"/>
</dbReference>
<feature type="signal peptide" evidence="1">
    <location>
        <begin position="1"/>
        <end position="33"/>
    </location>
</feature>
<gene>
    <name evidence="2" type="ORF">ACFSR2_10090</name>
</gene>
<keyword evidence="3" id="KW-1185">Reference proteome</keyword>
<sequence>MFVRLYQLKSLLNPSLKTWGIYCFLAIATPSFAQETPQQRLSQFFNWLNKPAQVPDEGECFDGEGYDITKVNNKCLQNYLATIQKTGLFSSVYIKHLKAEFAEIQAIVAKKDTAERLSYDRYFLSQDPPTPAQMLYALKNSSSTKIDKTKAKVTVNVKKPYKYTLIYNFDLEDSIWKLTSIESKE</sequence>
<name>A0ABW5J6G2_9BACT</name>
<accession>A0ABW5J6G2</accession>
<evidence type="ECO:0000313" key="3">
    <source>
        <dbReference type="Proteomes" id="UP001597510"/>
    </source>
</evidence>
<proteinExistence type="predicted"/>